<dbReference type="KEGG" id="jeh:EJN90_02035"/>
<dbReference type="InterPro" id="IPR050679">
    <property type="entry name" value="Bact_HTH_transcr_reg"/>
</dbReference>
<dbReference type="Pfam" id="PF00392">
    <property type="entry name" value="GntR"/>
    <property type="match status" value="1"/>
</dbReference>
<dbReference type="Pfam" id="PF07702">
    <property type="entry name" value="UTRA"/>
    <property type="match status" value="1"/>
</dbReference>
<dbReference type="OrthoDB" id="9815017at2"/>
<dbReference type="EMBL" id="CP034465">
    <property type="protein sequence ID" value="AZP03547.1"/>
    <property type="molecule type" value="Genomic_DNA"/>
</dbReference>
<dbReference type="RefSeq" id="WP_126108638.1">
    <property type="nucleotide sequence ID" value="NZ_CP034465.1"/>
</dbReference>
<gene>
    <name evidence="6" type="ORF">EJN90_02035</name>
</gene>
<dbReference type="GO" id="GO:0045892">
    <property type="term" value="P:negative regulation of DNA-templated transcription"/>
    <property type="evidence" value="ECO:0007669"/>
    <property type="project" value="TreeGrafter"/>
</dbReference>
<feature type="domain" description="HTH gntR-type" evidence="5">
    <location>
        <begin position="1"/>
        <end position="69"/>
    </location>
</feature>
<evidence type="ECO:0000256" key="2">
    <source>
        <dbReference type="ARBA" id="ARBA00023015"/>
    </source>
</evidence>
<dbReference type="PANTHER" id="PTHR44846">
    <property type="entry name" value="MANNOSYL-D-GLYCERATE TRANSPORT/METABOLISM SYSTEM REPRESSOR MNGR-RELATED"/>
    <property type="match status" value="1"/>
</dbReference>
<dbReference type="InterPro" id="IPR028978">
    <property type="entry name" value="Chorismate_lyase_/UTRA_dom_sf"/>
</dbReference>
<dbReference type="Gene3D" id="3.40.1410.10">
    <property type="entry name" value="Chorismate lyase-like"/>
    <property type="match status" value="1"/>
</dbReference>
<organism evidence="6 7">
    <name type="scientific">Jeotgalibaca ciconiae</name>
    <dbReference type="NCBI Taxonomy" id="2496265"/>
    <lineage>
        <taxon>Bacteria</taxon>
        <taxon>Bacillati</taxon>
        <taxon>Bacillota</taxon>
        <taxon>Bacilli</taxon>
        <taxon>Lactobacillales</taxon>
        <taxon>Carnobacteriaceae</taxon>
        <taxon>Jeotgalibaca</taxon>
    </lineage>
</organism>
<dbReference type="SUPFAM" id="SSF64288">
    <property type="entry name" value="Chorismate lyase-like"/>
    <property type="match status" value="1"/>
</dbReference>
<dbReference type="PANTHER" id="PTHR44846:SF5">
    <property type="entry name" value="HTH-TYPE TRANSCRIPTIONAL REGULATOR GMUR"/>
    <property type="match status" value="1"/>
</dbReference>
<dbReference type="InterPro" id="IPR011663">
    <property type="entry name" value="UTRA"/>
</dbReference>
<dbReference type="SUPFAM" id="SSF46785">
    <property type="entry name" value="Winged helix' DNA-binding domain"/>
    <property type="match status" value="1"/>
</dbReference>
<evidence type="ECO:0000256" key="3">
    <source>
        <dbReference type="ARBA" id="ARBA00023125"/>
    </source>
</evidence>
<proteinExistence type="predicted"/>
<dbReference type="FunFam" id="3.40.1410.10:FF:000008">
    <property type="entry name" value="Transcriptional regulator, GntR family"/>
    <property type="match status" value="1"/>
</dbReference>
<dbReference type="InterPro" id="IPR036390">
    <property type="entry name" value="WH_DNA-bd_sf"/>
</dbReference>
<dbReference type="FunFam" id="1.10.10.10:FF:000079">
    <property type="entry name" value="GntR family transcriptional regulator"/>
    <property type="match status" value="1"/>
</dbReference>
<sequence>MQKYRMISNDIRNKILDRTYQANEQIPFERELCEIYDVSKMTVKKALDLLVTEGLIIKRRGSGTFVKDMGPEETKRVTMANQFRGTTAISPGEKIESEILDFSIVHPPEEVAEKLNMALDYFVYDIYRVRLKEGNPFVIEKTYMPIDIIPYLKRENVSGSIYEYIEEKLSLSIQSAHREITVRKATDFEAEKLNLEYGDPVAVAEQVGFLSAGTAFEYSISVHRYDMYAAQIVLTRN</sequence>
<evidence type="ECO:0000256" key="1">
    <source>
        <dbReference type="ARBA" id="ARBA00022491"/>
    </source>
</evidence>
<keyword evidence="7" id="KW-1185">Reference proteome</keyword>
<accession>A0A3Q9BJ36</accession>
<keyword evidence="4" id="KW-0804">Transcription</keyword>
<dbReference type="AlphaFoldDB" id="A0A3Q9BJ36"/>
<dbReference type="InterPro" id="IPR000524">
    <property type="entry name" value="Tscrpt_reg_HTH_GntR"/>
</dbReference>
<keyword evidence="3" id="KW-0238">DNA-binding</keyword>
<name>A0A3Q9BJ36_9LACT</name>
<dbReference type="CDD" id="cd07377">
    <property type="entry name" value="WHTH_GntR"/>
    <property type="match status" value="1"/>
</dbReference>
<dbReference type="Gene3D" id="1.10.10.10">
    <property type="entry name" value="Winged helix-like DNA-binding domain superfamily/Winged helix DNA-binding domain"/>
    <property type="match status" value="1"/>
</dbReference>
<evidence type="ECO:0000313" key="7">
    <source>
        <dbReference type="Proteomes" id="UP000273326"/>
    </source>
</evidence>
<dbReference type="PRINTS" id="PR00035">
    <property type="entry name" value="HTHGNTR"/>
</dbReference>
<dbReference type="GO" id="GO:0003700">
    <property type="term" value="F:DNA-binding transcription factor activity"/>
    <property type="evidence" value="ECO:0007669"/>
    <property type="project" value="InterPro"/>
</dbReference>
<dbReference type="GO" id="GO:0003677">
    <property type="term" value="F:DNA binding"/>
    <property type="evidence" value="ECO:0007669"/>
    <property type="project" value="UniProtKB-KW"/>
</dbReference>
<evidence type="ECO:0000259" key="5">
    <source>
        <dbReference type="PROSITE" id="PS50949"/>
    </source>
</evidence>
<evidence type="ECO:0000256" key="4">
    <source>
        <dbReference type="ARBA" id="ARBA00023163"/>
    </source>
</evidence>
<reference evidence="7" key="1">
    <citation type="submission" date="2018-12" db="EMBL/GenBank/DDBJ databases">
        <title>Complete genome sequencing of Jeotgalibaca sp. H21T32.</title>
        <authorList>
            <person name="Bae J.-W."/>
            <person name="Lee S.-Y."/>
        </authorList>
    </citation>
    <scope>NUCLEOTIDE SEQUENCE [LARGE SCALE GENOMIC DNA]</scope>
    <source>
        <strain evidence="7">H21T32</strain>
    </source>
</reference>
<dbReference type="InterPro" id="IPR036388">
    <property type="entry name" value="WH-like_DNA-bd_sf"/>
</dbReference>
<keyword evidence="1" id="KW-0678">Repressor</keyword>
<evidence type="ECO:0000313" key="6">
    <source>
        <dbReference type="EMBL" id="AZP03547.1"/>
    </source>
</evidence>
<dbReference type="PROSITE" id="PS50949">
    <property type="entry name" value="HTH_GNTR"/>
    <property type="match status" value="1"/>
</dbReference>
<keyword evidence="2" id="KW-0805">Transcription regulation</keyword>
<dbReference type="SMART" id="SM00345">
    <property type="entry name" value="HTH_GNTR"/>
    <property type="match status" value="1"/>
</dbReference>
<dbReference type="Proteomes" id="UP000273326">
    <property type="component" value="Chromosome"/>
</dbReference>
<dbReference type="SMART" id="SM00866">
    <property type="entry name" value="UTRA"/>
    <property type="match status" value="1"/>
</dbReference>
<protein>
    <submittedName>
        <fullName evidence="6">GntR family transcriptional regulator</fullName>
    </submittedName>
</protein>